<dbReference type="InterPro" id="IPR052227">
    <property type="entry name" value="Arf-Rho-GAP_ANK-PH_domain"/>
</dbReference>
<dbReference type="PROSITE" id="PS50200">
    <property type="entry name" value="RA"/>
    <property type="match status" value="1"/>
</dbReference>
<dbReference type="GO" id="GO:0005737">
    <property type="term" value="C:cytoplasm"/>
    <property type="evidence" value="ECO:0007669"/>
    <property type="project" value="TreeGrafter"/>
</dbReference>
<accession>A0A915I527</accession>
<dbReference type="WBParaSite" id="nRc.2.0.1.t08861-RA">
    <property type="protein sequence ID" value="nRc.2.0.1.t08861-RA"/>
    <property type="gene ID" value="nRc.2.0.1.g08861"/>
</dbReference>
<dbReference type="Pfam" id="PF00788">
    <property type="entry name" value="RA"/>
    <property type="match status" value="1"/>
</dbReference>
<dbReference type="GO" id="GO:0007165">
    <property type="term" value="P:signal transduction"/>
    <property type="evidence" value="ECO:0007669"/>
    <property type="project" value="InterPro"/>
</dbReference>
<dbReference type="SUPFAM" id="SSF54236">
    <property type="entry name" value="Ubiquitin-like"/>
    <property type="match status" value="1"/>
</dbReference>
<reference evidence="3" key="1">
    <citation type="submission" date="2022-11" db="UniProtKB">
        <authorList>
            <consortium name="WormBaseParasite"/>
        </authorList>
    </citation>
    <scope>IDENTIFICATION</scope>
</reference>
<dbReference type="PANTHER" id="PTHR45899:SF2">
    <property type="entry name" value="RHO GTPASE ACTIVATING PROTEIN AT 15B, ISOFORM C"/>
    <property type="match status" value="1"/>
</dbReference>
<feature type="domain" description="Ras-associating" evidence="1">
    <location>
        <begin position="1"/>
        <end position="77"/>
    </location>
</feature>
<keyword evidence="2" id="KW-1185">Reference proteome</keyword>
<dbReference type="PANTHER" id="PTHR45899">
    <property type="entry name" value="RHO GTPASE ACTIVATING PROTEIN AT 15B, ISOFORM C"/>
    <property type="match status" value="1"/>
</dbReference>
<dbReference type="InterPro" id="IPR029071">
    <property type="entry name" value="Ubiquitin-like_domsf"/>
</dbReference>
<evidence type="ECO:0000259" key="1">
    <source>
        <dbReference type="PROSITE" id="PS50200"/>
    </source>
</evidence>
<dbReference type="AlphaFoldDB" id="A0A915I527"/>
<dbReference type="Proteomes" id="UP000887565">
    <property type="component" value="Unplaced"/>
</dbReference>
<protein>
    <submittedName>
        <fullName evidence="3">Ras-associating domain-containing protein</fullName>
    </submittedName>
</protein>
<sequence>MITKKLTASDVCRFAIERNKVNFTSTDDIGLFEVVCRGELERLISPDESVLDVVSRWTTWSLEERASNYLILKVDYVTNHVKNMAFGQTLYPTCEVLFAENRSFKRCFFKYVQGTIAQLKDAKSTKHLKEWNCDDLLWYFGCEIKRQPPKKFNLTFITKDDLIKRSKTNPCFGKTMCFKTEKDLYKWLCTVLLINVNIPF</sequence>
<evidence type="ECO:0000313" key="3">
    <source>
        <dbReference type="WBParaSite" id="nRc.2.0.1.t08861-RA"/>
    </source>
</evidence>
<dbReference type="GO" id="GO:0005547">
    <property type="term" value="F:phosphatidylinositol-3,4,5-trisphosphate binding"/>
    <property type="evidence" value="ECO:0007669"/>
    <property type="project" value="TreeGrafter"/>
</dbReference>
<dbReference type="Gene3D" id="3.10.20.90">
    <property type="entry name" value="Phosphatidylinositol 3-kinase Catalytic Subunit, Chain A, domain 1"/>
    <property type="match status" value="1"/>
</dbReference>
<name>A0A915I527_ROMCU</name>
<dbReference type="InterPro" id="IPR000159">
    <property type="entry name" value="RA_dom"/>
</dbReference>
<proteinExistence type="predicted"/>
<organism evidence="2 3">
    <name type="scientific">Romanomermis culicivorax</name>
    <name type="common">Nematode worm</name>
    <dbReference type="NCBI Taxonomy" id="13658"/>
    <lineage>
        <taxon>Eukaryota</taxon>
        <taxon>Metazoa</taxon>
        <taxon>Ecdysozoa</taxon>
        <taxon>Nematoda</taxon>
        <taxon>Enoplea</taxon>
        <taxon>Dorylaimia</taxon>
        <taxon>Mermithida</taxon>
        <taxon>Mermithoidea</taxon>
        <taxon>Mermithidae</taxon>
        <taxon>Romanomermis</taxon>
    </lineage>
</organism>
<evidence type="ECO:0000313" key="2">
    <source>
        <dbReference type="Proteomes" id="UP000887565"/>
    </source>
</evidence>